<dbReference type="Proteomes" id="UP000681722">
    <property type="component" value="Unassembled WGS sequence"/>
</dbReference>
<dbReference type="AlphaFoldDB" id="A0A814TVK6"/>
<evidence type="ECO:0000256" key="1">
    <source>
        <dbReference type="ARBA" id="ARBA00007631"/>
    </source>
</evidence>
<dbReference type="EMBL" id="CAJOBC010007281">
    <property type="protein sequence ID" value="CAF3926918.1"/>
    <property type="molecule type" value="Genomic_DNA"/>
</dbReference>
<evidence type="ECO:0000313" key="8">
    <source>
        <dbReference type="Proteomes" id="UP000663829"/>
    </source>
</evidence>
<keyword evidence="3" id="KW-0808">Transferase</keyword>
<dbReference type="PANTHER" id="PTHR12974">
    <property type="entry name" value="PRION-LIKE- Q/N-RICH -DOMAIN-BEARING PROTEIN PROTEIN 44"/>
    <property type="match status" value="1"/>
</dbReference>
<accession>A0A814TVK6</accession>
<dbReference type="Proteomes" id="UP000663829">
    <property type="component" value="Unassembled WGS sequence"/>
</dbReference>
<name>A0A814TVK6_9BILA</name>
<comment type="similarity">
    <text evidence="1">Belongs to the TENT family.</text>
</comment>
<dbReference type="InterPro" id="IPR012937">
    <property type="entry name" value="TET5"/>
</dbReference>
<feature type="region of interest" description="Disordered" evidence="5">
    <location>
        <begin position="101"/>
        <end position="145"/>
    </location>
</feature>
<protein>
    <recommendedName>
        <fullName evidence="2">polynucleotide adenylyltransferase</fullName>
        <ecNumber evidence="2">2.7.7.19</ecNumber>
    </recommendedName>
</protein>
<keyword evidence="8" id="KW-1185">Reference proteome</keyword>
<dbReference type="SMART" id="SM01153">
    <property type="entry name" value="DUF1693"/>
    <property type="match status" value="1"/>
</dbReference>
<feature type="non-terminal residue" evidence="6">
    <location>
        <position position="1"/>
    </location>
</feature>
<dbReference type="Pfam" id="PF07984">
    <property type="entry name" value="NTP_transf_7"/>
    <property type="match status" value="1"/>
</dbReference>
<dbReference type="GO" id="GO:1990817">
    <property type="term" value="F:poly(A) RNA polymerase activity"/>
    <property type="evidence" value="ECO:0007669"/>
    <property type="project" value="UniProtKB-EC"/>
</dbReference>
<evidence type="ECO:0000256" key="3">
    <source>
        <dbReference type="ARBA" id="ARBA00022679"/>
    </source>
</evidence>
<comment type="catalytic activity">
    <reaction evidence="4">
        <text>RNA(n) + ATP = RNA(n)-3'-adenine ribonucleotide + diphosphate</text>
        <dbReference type="Rhea" id="RHEA:11332"/>
        <dbReference type="Rhea" id="RHEA-COMP:14527"/>
        <dbReference type="Rhea" id="RHEA-COMP:17347"/>
        <dbReference type="ChEBI" id="CHEBI:30616"/>
        <dbReference type="ChEBI" id="CHEBI:33019"/>
        <dbReference type="ChEBI" id="CHEBI:140395"/>
        <dbReference type="ChEBI" id="CHEBI:173115"/>
        <dbReference type="EC" id="2.7.7.19"/>
    </reaction>
    <physiologicalReaction direction="left-to-right" evidence="4">
        <dbReference type="Rhea" id="RHEA:11333"/>
    </physiologicalReaction>
</comment>
<evidence type="ECO:0000256" key="2">
    <source>
        <dbReference type="ARBA" id="ARBA00012388"/>
    </source>
</evidence>
<evidence type="ECO:0000256" key="4">
    <source>
        <dbReference type="ARBA" id="ARBA00047933"/>
    </source>
</evidence>
<dbReference type="EMBL" id="CAJNOQ010007282">
    <property type="protein sequence ID" value="CAF1163300.1"/>
    <property type="molecule type" value="Genomic_DNA"/>
</dbReference>
<feature type="compositionally biased region" description="Acidic residues" evidence="5">
    <location>
        <begin position="114"/>
        <end position="138"/>
    </location>
</feature>
<sequence>KQFYQKRTVKKNVCTIVKYMAPPTTHLLIRSKTVHDLNKMTKTTTRDKDNNNLLLLSNSLSSSLNSLPTTESYSSSQQTPLSSLSKASSYCSLINDDLFHSSSLSTSSPPPPAQEDEEEEEDEEPEEEEEEGEGESEDLITPIEKYKTMPLPADKTVVELLTSRERYLSKKRTLHYTQSLLDHKNLAKLCPILEDTIEIHGNGNFPTLNIRPKQFVLDLRKLFQQNHIDILDIRLNGGVASYVLTNDKSYIYNDIDFIFRCDLSTEQKWSQIKSLVFQCISINYFPQGTTLISPVILQQAYVEKMIRVVNQENDCWGLISLCNHYGQNFELKFLDRMKRQFQFSVDSFQIILDPLLDYYEKEQDYDKLHITTKKYSTKINSHQQYSNGRQQQKLYGDKQQRCSPSYPCVYVECVYGNFDLALYHLNRKLIATNSPEGIRGGGLLKYCLLLIRGYRPADIGTICQMEKYMCSRFFIDYADIQEQEHKLTSYLYSHFNDDDQMIYKYLLQLRLIVNRSTVCLMSHERKLTLDLITNIATHYYYKLYTEGVWAYEHTGPNLVVPNSVSIDVIYHDDYPQECTCTSSSKWKRIYTPQQTIKFYDD</sequence>
<dbReference type="GO" id="GO:0048255">
    <property type="term" value="P:mRNA stabilization"/>
    <property type="evidence" value="ECO:0007669"/>
    <property type="project" value="TreeGrafter"/>
</dbReference>
<evidence type="ECO:0000256" key="5">
    <source>
        <dbReference type="SAM" id="MobiDB-lite"/>
    </source>
</evidence>
<dbReference type="GO" id="GO:0003723">
    <property type="term" value="F:RNA binding"/>
    <property type="evidence" value="ECO:0007669"/>
    <property type="project" value="TreeGrafter"/>
</dbReference>
<proteinExistence type="inferred from homology"/>
<dbReference type="PANTHER" id="PTHR12974:SF36">
    <property type="entry name" value="POLYNUCLEOTIDE ADENYLYLTRANSFERASE"/>
    <property type="match status" value="1"/>
</dbReference>
<dbReference type="OrthoDB" id="10065073at2759"/>
<reference evidence="6" key="1">
    <citation type="submission" date="2021-02" db="EMBL/GenBank/DDBJ databases">
        <authorList>
            <person name="Nowell W R."/>
        </authorList>
    </citation>
    <scope>NUCLEOTIDE SEQUENCE</scope>
</reference>
<organism evidence="6 8">
    <name type="scientific">Didymodactylos carnosus</name>
    <dbReference type="NCBI Taxonomy" id="1234261"/>
    <lineage>
        <taxon>Eukaryota</taxon>
        <taxon>Metazoa</taxon>
        <taxon>Spiralia</taxon>
        <taxon>Gnathifera</taxon>
        <taxon>Rotifera</taxon>
        <taxon>Eurotatoria</taxon>
        <taxon>Bdelloidea</taxon>
        <taxon>Philodinida</taxon>
        <taxon>Philodinidae</taxon>
        <taxon>Didymodactylos</taxon>
    </lineage>
</organism>
<gene>
    <name evidence="6" type="ORF">GPM918_LOCUS21793</name>
    <name evidence="7" type="ORF">SRO942_LOCUS21791</name>
</gene>
<comment type="caution">
    <text evidence="6">The sequence shown here is derived from an EMBL/GenBank/DDBJ whole genome shotgun (WGS) entry which is preliminary data.</text>
</comment>
<evidence type="ECO:0000313" key="6">
    <source>
        <dbReference type="EMBL" id="CAF1163300.1"/>
    </source>
</evidence>
<dbReference type="EC" id="2.7.7.19" evidence="2"/>
<evidence type="ECO:0000313" key="7">
    <source>
        <dbReference type="EMBL" id="CAF3926918.1"/>
    </source>
</evidence>